<feature type="disulfide bond" evidence="14">
    <location>
        <begin position="39"/>
        <end position="79"/>
    </location>
</feature>
<dbReference type="SMART" id="SM00747">
    <property type="entry name" value="CFEM"/>
    <property type="match status" value="1"/>
</dbReference>
<dbReference type="Proteomes" id="UP000730481">
    <property type="component" value="Unassembled WGS sequence"/>
</dbReference>
<evidence type="ECO:0000256" key="3">
    <source>
        <dbReference type="ARBA" id="ARBA00004613"/>
    </source>
</evidence>
<dbReference type="SUPFAM" id="SSF53098">
    <property type="entry name" value="Ribonuclease H-like"/>
    <property type="match status" value="1"/>
</dbReference>
<evidence type="ECO:0000256" key="2">
    <source>
        <dbReference type="ARBA" id="ARBA00004589"/>
    </source>
</evidence>
<feature type="binding site" description="axial binding residue" evidence="14">
    <location>
        <position position="57"/>
    </location>
    <ligand>
        <name>heme</name>
        <dbReference type="ChEBI" id="CHEBI:30413"/>
    </ligand>
    <ligandPart>
        <name>Fe</name>
        <dbReference type="ChEBI" id="CHEBI:18248"/>
    </ligandPart>
</feature>
<evidence type="ECO:0000256" key="15">
    <source>
        <dbReference type="SAM" id="SignalP"/>
    </source>
</evidence>
<feature type="domain" description="CFEM" evidence="16">
    <location>
        <begin position="9"/>
        <end position="123"/>
    </location>
</feature>
<evidence type="ECO:0000256" key="6">
    <source>
        <dbReference type="ARBA" id="ARBA00022622"/>
    </source>
</evidence>
<feature type="disulfide bond" evidence="14">
    <location>
        <begin position="53"/>
        <end position="60"/>
    </location>
</feature>
<dbReference type="GO" id="GO:0046983">
    <property type="term" value="F:protein dimerization activity"/>
    <property type="evidence" value="ECO:0007669"/>
    <property type="project" value="InterPro"/>
</dbReference>
<keyword evidence="6" id="KW-0336">GPI-anchor</keyword>
<evidence type="ECO:0000256" key="5">
    <source>
        <dbReference type="ARBA" id="ARBA00022525"/>
    </source>
</evidence>
<comment type="caution">
    <text evidence="17">The sequence shown here is derived from an EMBL/GenBank/DDBJ whole genome shotgun (WGS) entry which is preliminary data.</text>
</comment>
<evidence type="ECO:0000256" key="13">
    <source>
        <dbReference type="ARBA" id="ARBA00023288"/>
    </source>
</evidence>
<evidence type="ECO:0000259" key="16">
    <source>
        <dbReference type="PROSITE" id="PS52012"/>
    </source>
</evidence>
<dbReference type="InterPro" id="IPR012337">
    <property type="entry name" value="RNaseH-like_sf"/>
</dbReference>
<feature type="chain" id="PRO_5040320249" description="CFEM domain-containing protein" evidence="15">
    <location>
        <begin position="19"/>
        <end position="596"/>
    </location>
</feature>
<keyword evidence="12" id="KW-0539">Nucleus</keyword>
<keyword evidence="14" id="KW-0408">Iron</keyword>
<keyword evidence="18" id="KW-1185">Reference proteome</keyword>
<keyword evidence="9" id="KW-0863">Zinc-finger</keyword>
<evidence type="ECO:0000256" key="1">
    <source>
        <dbReference type="ARBA" id="ARBA00004123"/>
    </source>
</evidence>
<keyword evidence="14" id="KW-0349">Heme</keyword>
<dbReference type="GO" id="GO:0005576">
    <property type="term" value="C:extracellular region"/>
    <property type="evidence" value="ECO:0007669"/>
    <property type="project" value="UniProtKB-SubCell"/>
</dbReference>
<evidence type="ECO:0000256" key="8">
    <source>
        <dbReference type="ARBA" id="ARBA00022729"/>
    </source>
</evidence>
<comment type="similarity">
    <text evidence="4">Belongs to the RBT5 family.</text>
</comment>
<feature type="disulfide bond" evidence="14">
    <location>
        <begin position="62"/>
        <end position="95"/>
    </location>
</feature>
<dbReference type="GO" id="GO:0098552">
    <property type="term" value="C:side of membrane"/>
    <property type="evidence" value="ECO:0007669"/>
    <property type="project" value="UniProtKB-KW"/>
</dbReference>
<organism evidence="17 18">
    <name type="scientific">Fusarium beomiforme</name>
    <dbReference type="NCBI Taxonomy" id="44412"/>
    <lineage>
        <taxon>Eukaryota</taxon>
        <taxon>Fungi</taxon>
        <taxon>Dikarya</taxon>
        <taxon>Ascomycota</taxon>
        <taxon>Pezizomycotina</taxon>
        <taxon>Sordariomycetes</taxon>
        <taxon>Hypocreomycetidae</taxon>
        <taxon>Hypocreales</taxon>
        <taxon>Nectriaceae</taxon>
        <taxon>Fusarium</taxon>
        <taxon>Fusarium burgessii species complex</taxon>
    </lineage>
</organism>
<dbReference type="InterPro" id="IPR052035">
    <property type="entry name" value="ZnF_BED_domain_contain"/>
</dbReference>
<dbReference type="PANTHER" id="PTHR46481:SF10">
    <property type="entry name" value="ZINC FINGER BED DOMAIN-CONTAINING PROTEIN 39"/>
    <property type="match status" value="1"/>
</dbReference>
<feature type="disulfide bond" evidence="14">
    <location>
        <begin position="43"/>
        <end position="74"/>
    </location>
</feature>
<dbReference type="PROSITE" id="PS52012">
    <property type="entry name" value="CFEM"/>
    <property type="match status" value="1"/>
</dbReference>
<name>A0A9P5A5E8_9HYPO</name>
<evidence type="ECO:0000256" key="9">
    <source>
        <dbReference type="ARBA" id="ARBA00022771"/>
    </source>
</evidence>
<evidence type="ECO:0000256" key="4">
    <source>
        <dbReference type="ARBA" id="ARBA00010031"/>
    </source>
</evidence>
<sequence length="596" mass="65800">MKSLFLLATALLSPSVLAQATAQSGGESGGQGSSVLPQCAQPCALKAIQDSKCSFEDPVCACKAPRFAQSYVGCVDTSCSASDAAAAIPAGLRLCEAAGGSIGPASGLPSATAVESGSVASATAPIVPPPVVPTQPPVATPTAPTPVPPTPVPTAGANSISAGLASIGLAWGWMMFLFFLIYHSEVAVETVGETHLDAAERIATAPANIHERNSRPSRVRRHPARFDEDEVYALPQRSQPMRFIESALPLHSRAEYSTAEKRSASETSQKSTLPADHRAYIRASINNGWKKLNEYYDKLGESLLFAAAIILHPRFGISWLEATWVSEEQFAWVRDAKVGIKDYFTRWYDANQGLCEETMNKTKKGFVTRGSVSELERYLRLKPQDTQDDIQWSRDHRASFPSLSSFALDVFGIPAMASDCERQFSLAKLTLMSQRLSMSADTLERVQWLKNWVRHGEVKLGSWVLQTRTNRVLDYQKALCEDPNKIPAWFELMRNVRAKYDIDDVDIYNFDETERMMGVITPTMVVTRAERSGKPKKIQPGYREWSTVMQGINAQGWCILPFIVVKAAYHLANWYSECDLPPDWIIKPTDNEWKNN</sequence>
<gene>
    <name evidence="17" type="ORF">FBEOM_13582</name>
</gene>
<evidence type="ECO:0000256" key="10">
    <source>
        <dbReference type="ARBA" id="ARBA00022833"/>
    </source>
</evidence>
<evidence type="ECO:0000256" key="11">
    <source>
        <dbReference type="ARBA" id="ARBA00023157"/>
    </source>
</evidence>
<keyword evidence="6" id="KW-0472">Membrane</keyword>
<evidence type="ECO:0000256" key="12">
    <source>
        <dbReference type="ARBA" id="ARBA00023242"/>
    </source>
</evidence>
<evidence type="ECO:0000256" key="14">
    <source>
        <dbReference type="PROSITE-ProRule" id="PRU01356"/>
    </source>
</evidence>
<feature type="signal peptide" evidence="15">
    <location>
        <begin position="1"/>
        <end position="18"/>
    </location>
</feature>
<dbReference type="PANTHER" id="PTHR46481">
    <property type="entry name" value="ZINC FINGER BED DOMAIN-CONTAINING PROTEIN 4"/>
    <property type="match status" value="1"/>
</dbReference>
<evidence type="ECO:0000256" key="7">
    <source>
        <dbReference type="ARBA" id="ARBA00022723"/>
    </source>
</evidence>
<dbReference type="Pfam" id="PF05699">
    <property type="entry name" value="Dimer_Tnp_hAT"/>
    <property type="match status" value="1"/>
</dbReference>
<dbReference type="InterPro" id="IPR008427">
    <property type="entry name" value="Extracellular_membr_CFEM_dom"/>
</dbReference>
<comment type="subcellular location">
    <subcellularLocation>
        <location evidence="2">Membrane</location>
        <topology evidence="2">Lipid-anchor</topology>
        <topology evidence="2">GPI-anchor</topology>
    </subcellularLocation>
    <subcellularLocation>
        <location evidence="1">Nucleus</location>
    </subcellularLocation>
    <subcellularLocation>
        <location evidence="3">Secreted</location>
    </subcellularLocation>
</comment>
<keyword evidence="10" id="KW-0862">Zinc</keyword>
<dbReference type="AlphaFoldDB" id="A0A9P5A5E8"/>
<dbReference type="GO" id="GO:0008270">
    <property type="term" value="F:zinc ion binding"/>
    <property type="evidence" value="ECO:0007669"/>
    <property type="project" value="UniProtKB-KW"/>
</dbReference>
<reference evidence="17" key="2">
    <citation type="submission" date="2020-02" db="EMBL/GenBank/DDBJ databases">
        <title>Identification and distribution of gene clusters putatively required for synthesis of sphingolipid metabolism inhibitors in phylogenetically diverse species of the filamentous fungus Fusarium.</title>
        <authorList>
            <person name="Kim H.-S."/>
            <person name="Busman M."/>
            <person name="Brown D.W."/>
            <person name="Divon H."/>
            <person name="Uhlig S."/>
            <person name="Proctor R.H."/>
        </authorList>
    </citation>
    <scope>NUCLEOTIDE SEQUENCE</scope>
    <source>
        <strain evidence="17">NRRL 25174</strain>
    </source>
</reference>
<reference evidence="17" key="1">
    <citation type="journal article" date="2017" name="Mycologia">
        <title>Fusarium algeriense, sp. nov., a novel toxigenic crown rot pathogen of durum wheat from Algeria is nested in the Fusarium burgessii species complex.</title>
        <authorList>
            <person name="Laraba I."/>
            <person name="Keddad A."/>
            <person name="Boureghda H."/>
            <person name="Abdallah N."/>
            <person name="Vaughan M.M."/>
            <person name="Proctor R.H."/>
            <person name="Busman M."/>
            <person name="O'Donnell K."/>
        </authorList>
    </citation>
    <scope>NUCLEOTIDE SEQUENCE</scope>
    <source>
        <strain evidence="17">NRRL 25174</strain>
    </source>
</reference>
<dbReference type="InterPro" id="IPR008906">
    <property type="entry name" value="HATC_C_dom"/>
</dbReference>
<dbReference type="EMBL" id="PVQB02001023">
    <property type="protein sequence ID" value="KAF4332615.1"/>
    <property type="molecule type" value="Genomic_DNA"/>
</dbReference>
<dbReference type="OrthoDB" id="5062167at2759"/>
<keyword evidence="8 15" id="KW-0732">Signal</keyword>
<keyword evidence="6" id="KW-0325">Glycoprotein</keyword>
<evidence type="ECO:0000313" key="17">
    <source>
        <dbReference type="EMBL" id="KAF4332615.1"/>
    </source>
</evidence>
<proteinExistence type="inferred from homology"/>
<keyword evidence="7 14" id="KW-0479">Metal-binding</keyword>
<protein>
    <recommendedName>
        <fullName evidence="16">CFEM domain-containing protein</fullName>
    </recommendedName>
</protein>
<evidence type="ECO:0000313" key="18">
    <source>
        <dbReference type="Proteomes" id="UP000730481"/>
    </source>
</evidence>
<keyword evidence="13" id="KW-0449">Lipoprotein</keyword>
<dbReference type="Pfam" id="PF05730">
    <property type="entry name" value="CFEM"/>
    <property type="match status" value="1"/>
</dbReference>
<accession>A0A9P5A5E8</accession>
<keyword evidence="5" id="KW-0964">Secreted</keyword>
<keyword evidence="11 14" id="KW-1015">Disulfide bond</keyword>
<dbReference type="GO" id="GO:0005634">
    <property type="term" value="C:nucleus"/>
    <property type="evidence" value="ECO:0007669"/>
    <property type="project" value="UniProtKB-SubCell"/>
</dbReference>